<dbReference type="EMBL" id="JAVDYG010000001">
    <property type="protein sequence ID" value="MDR7363360.1"/>
    <property type="molecule type" value="Genomic_DNA"/>
</dbReference>
<keyword evidence="2" id="KW-1185">Reference proteome</keyword>
<gene>
    <name evidence="1" type="ORF">J2S63_002913</name>
</gene>
<dbReference type="Proteomes" id="UP001183648">
    <property type="component" value="Unassembled WGS sequence"/>
</dbReference>
<dbReference type="RefSeq" id="WP_310303680.1">
    <property type="nucleotide sequence ID" value="NZ_BAAAPS010000003.1"/>
</dbReference>
<proteinExistence type="predicted"/>
<name>A0ABU2BY83_9ACTN</name>
<evidence type="ECO:0000313" key="2">
    <source>
        <dbReference type="Proteomes" id="UP001183648"/>
    </source>
</evidence>
<evidence type="ECO:0000313" key="1">
    <source>
        <dbReference type="EMBL" id="MDR7363360.1"/>
    </source>
</evidence>
<sequence>MTEVAPFGIEIFSNAALLKVEADWGRGILLVDPPRPHPAFATYLVQIDKRGEVVWVKGISREFDDDAYGYQIRSKVDEVAGQVRRRYGFGSQKDFLYADSIWDEPRDWEMSMRQNERVYSYVWDHTCANLPDQLATVYLGASWLSDAMVMMIEYASPRLEAAEREQQEDLSDLL</sequence>
<accession>A0ABU2BY83</accession>
<reference evidence="1 2" key="1">
    <citation type="submission" date="2023-07" db="EMBL/GenBank/DDBJ databases">
        <title>Sequencing the genomes of 1000 actinobacteria strains.</title>
        <authorList>
            <person name="Klenk H.-P."/>
        </authorList>
    </citation>
    <scope>NUCLEOTIDE SEQUENCE [LARGE SCALE GENOMIC DNA]</scope>
    <source>
        <strain evidence="1 2">DSM 19426</strain>
    </source>
</reference>
<comment type="caution">
    <text evidence="1">The sequence shown here is derived from an EMBL/GenBank/DDBJ whole genome shotgun (WGS) entry which is preliminary data.</text>
</comment>
<protein>
    <submittedName>
        <fullName evidence="1">Uncharacterized protein</fullName>
    </submittedName>
</protein>
<organism evidence="1 2">
    <name type="scientific">Nocardioides marmoribigeumensis</name>
    <dbReference type="NCBI Taxonomy" id="433649"/>
    <lineage>
        <taxon>Bacteria</taxon>
        <taxon>Bacillati</taxon>
        <taxon>Actinomycetota</taxon>
        <taxon>Actinomycetes</taxon>
        <taxon>Propionibacteriales</taxon>
        <taxon>Nocardioidaceae</taxon>
        <taxon>Nocardioides</taxon>
    </lineage>
</organism>